<dbReference type="Proteomes" id="UP000265520">
    <property type="component" value="Unassembled WGS sequence"/>
</dbReference>
<feature type="non-terminal residue" evidence="2">
    <location>
        <position position="1"/>
    </location>
</feature>
<sequence length="49" mass="5306">VLSLVGNDQEQISVDDTGDPRDGRETFISSDEDGEGVQVLTVRQAEKCP</sequence>
<feature type="compositionally biased region" description="Polar residues" evidence="1">
    <location>
        <begin position="1"/>
        <end position="14"/>
    </location>
</feature>
<feature type="region of interest" description="Disordered" evidence="1">
    <location>
        <begin position="1"/>
        <end position="49"/>
    </location>
</feature>
<evidence type="ECO:0000313" key="3">
    <source>
        <dbReference type="Proteomes" id="UP000265520"/>
    </source>
</evidence>
<accession>A0A392TSB9</accession>
<evidence type="ECO:0000256" key="1">
    <source>
        <dbReference type="SAM" id="MobiDB-lite"/>
    </source>
</evidence>
<comment type="caution">
    <text evidence="2">The sequence shown here is derived from an EMBL/GenBank/DDBJ whole genome shotgun (WGS) entry which is preliminary data.</text>
</comment>
<protein>
    <submittedName>
        <fullName evidence="2">Uncharacterized protein</fullName>
    </submittedName>
</protein>
<name>A0A392TSB9_9FABA</name>
<evidence type="ECO:0000313" key="2">
    <source>
        <dbReference type="EMBL" id="MCI64103.1"/>
    </source>
</evidence>
<dbReference type="AlphaFoldDB" id="A0A392TSB9"/>
<organism evidence="2 3">
    <name type="scientific">Trifolium medium</name>
    <dbReference type="NCBI Taxonomy" id="97028"/>
    <lineage>
        <taxon>Eukaryota</taxon>
        <taxon>Viridiplantae</taxon>
        <taxon>Streptophyta</taxon>
        <taxon>Embryophyta</taxon>
        <taxon>Tracheophyta</taxon>
        <taxon>Spermatophyta</taxon>
        <taxon>Magnoliopsida</taxon>
        <taxon>eudicotyledons</taxon>
        <taxon>Gunneridae</taxon>
        <taxon>Pentapetalae</taxon>
        <taxon>rosids</taxon>
        <taxon>fabids</taxon>
        <taxon>Fabales</taxon>
        <taxon>Fabaceae</taxon>
        <taxon>Papilionoideae</taxon>
        <taxon>50 kb inversion clade</taxon>
        <taxon>NPAAA clade</taxon>
        <taxon>Hologalegina</taxon>
        <taxon>IRL clade</taxon>
        <taxon>Trifolieae</taxon>
        <taxon>Trifolium</taxon>
    </lineage>
</organism>
<proteinExistence type="predicted"/>
<reference evidence="2 3" key="1">
    <citation type="journal article" date="2018" name="Front. Plant Sci.">
        <title>Red Clover (Trifolium pratense) and Zigzag Clover (T. medium) - A Picture of Genomic Similarities and Differences.</title>
        <authorList>
            <person name="Dluhosova J."/>
            <person name="Istvanek J."/>
            <person name="Nedelnik J."/>
            <person name="Repkova J."/>
        </authorList>
    </citation>
    <scope>NUCLEOTIDE SEQUENCE [LARGE SCALE GENOMIC DNA]</scope>
    <source>
        <strain evidence="3">cv. 10/8</strain>
        <tissue evidence="2">Leaf</tissue>
    </source>
</reference>
<keyword evidence="3" id="KW-1185">Reference proteome</keyword>
<dbReference type="EMBL" id="LXQA010649416">
    <property type="protein sequence ID" value="MCI64103.1"/>
    <property type="molecule type" value="Genomic_DNA"/>
</dbReference>